<comment type="caution">
    <text evidence="1">The sequence shown here is derived from an EMBL/GenBank/DDBJ whole genome shotgun (WGS) entry which is preliminary data.</text>
</comment>
<protein>
    <submittedName>
        <fullName evidence="1">Uncharacterized protein</fullName>
    </submittedName>
</protein>
<organism evidence="1 2">
    <name type="scientific">Populus alba x Populus x berolinensis</name>
    <dbReference type="NCBI Taxonomy" id="444605"/>
    <lineage>
        <taxon>Eukaryota</taxon>
        <taxon>Viridiplantae</taxon>
        <taxon>Streptophyta</taxon>
        <taxon>Embryophyta</taxon>
        <taxon>Tracheophyta</taxon>
        <taxon>Spermatophyta</taxon>
        <taxon>Magnoliopsida</taxon>
        <taxon>eudicotyledons</taxon>
        <taxon>Gunneridae</taxon>
        <taxon>Pentapetalae</taxon>
        <taxon>rosids</taxon>
        <taxon>fabids</taxon>
        <taxon>Malpighiales</taxon>
        <taxon>Salicaceae</taxon>
        <taxon>Saliceae</taxon>
        <taxon>Populus</taxon>
    </lineage>
</organism>
<reference evidence="1" key="1">
    <citation type="journal article" date="2023" name="Mol. Ecol. Resour.">
        <title>Chromosome-level genome assembly of a triploid poplar Populus alba 'Berolinensis'.</title>
        <authorList>
            <person name="Chen S."/>
            <person name="Yu Y."/>
            <person name="Wang X."/>
            <person name="Wang S."/>
            <person name="Zhang T."/>
            <person name="Zhou Y."/>
            <person name="He R."/>
            <person name="Meng N."/>
            <person name="Wang Y."/>
            <person name="Liu W."/>
            <person name="Liu Z."/>
            <person name="Liu J."/>
            <person name="Guo Q."/>
            <person name="Huang H."/>
            <person name="Sederoff R.R."/>
            <person name="Wang G."/>
            <person name="Qu G."/>
            <person name="Chen S."/>
        </authorList>
    </citation>
    <scope>NUCLEOTIDE SEQUENCE</scope>
    <source>
        <strain evidence="1">SC-2020</strain>
    </source>
</reference>
<dbReference type="AlphaFoldDB" id="A0AAD6PXP0"/>
<dbReference type="EMBL" id="JAQIZT010000014">
    <property type="protein sequence ID" value="KAJ6971499.1"/>
    <property type="molecule type" value="Genomic_DNA"/>
</dbReference>
<name>A0AAD6PXP0_9ROSI</name>
<dbReference type="Proteomes" id="UP001164929">
    <property type="component" value="Chromosome 14"/>
</dbReference>
<accession>A0AAD6PXP0</accession>
<evidence type="ECO:0000313" key="2">
    <source>
        <dbReference type="Proteomes" id="UP001164929"/>
    </source>
</evidence>
<gene>
    <name evidence="1" type="ORF">NC653_032109</name>
</gene>
<sequence>MSAGWSLDNCGKGGWVLKLVKDAILLAFYDILTQNLPSIYSCHVEFRSTFLLLLLGVHPWNLIAIFKHSSATCFVVCDLELRREEQEQ</sequence>
<keyword evidence="2" id="KW-1185">Reference proteome</keyword>
<evidence type="ECO:0000313" key="1">
    <source>
        <dbReference type="EMBL" id="KAJ6971499.1"/>
    </source>
</evidence>
<proteinExistence type="predicted"/>